<dbReference type="PANTHER" id="PTHR38448">
    <property type="entry name" value="REGULATORY PROTEIN YLBF-RELATED"/>
    <property type="match status" value="1"/>
</dbReference>
<dbReference type="SUPFAM" id="SSF158622">
    <property type="entry name" value="YheA/YmcA-like"/>
    <property type="match status" value="1"/>
</dbReference>
<dbReference type="RefSeq" id="WP_144848893.1">
    <property type="nucleotide sequence ID" value="NZ_VNJI01000020.1"/>
</dbReference>
<name>A0A559K9B9_9BACL</name>
<reference evidence="1 2" key="1">
    <citation type="submission" date="2019-07" db="EMBL/GenBank/DDBJ databases">
        <authorList>
            <person name="Kim J."/>
        </authorList>
    </citation>
    <scope>NUCLEOTIDE SEQUENCE [LARGE SCALE GENOMIC DNA]</scope>
    <source>
        <strain evidence="1 2">JC52</strain>
    </source>
</reference>
<dbReference type="InterPro" id="IPR010368">
    <property type="entry name" value="Com_YlbF"/>
</dbReference>
<dbReference type="InterPro" id="IPR023378">
    <property type="entry name" value="YheA/YmcA-like_dom_sf"/>
</dbReference>
<dbReference type="InterPro" id="IPR052767">
    <property type="entry name" value="Bact_com_dev_regulator"/>
</dbReference>
<keyword evidence="2" id="KW-1185">Reference proteome</keyword>
<sequence length="148" mass="16490">MAIMEPQSLDMSAVLMGAYELSDMITHSAETADYLYWKHRKDTDEQVQQLVRALDKKKVLFEETQRFGHYHPNYHEALDQVNAIVAQLDAIESVRRFKEAEQRLDDLLYQVSQSIAYAVSDTIKVPSNDPLASSGGCSSGGSCSGKCG</sequence>
<accession>A0A559K9B9</accession>
<dbReference type="AlphaFoldDB" id="A0A559K9B9"/>
<gene>
    <name evidence="1" type="ORF">FPZ49_16870</name>
</gene>
<dbReference type="Gene3D" id="1.20.1500.10">
    <property type="entry name" value="YheA/YmcA-like"/>
    <property type="match status" value="1"/>
</dbReference>
<dbReference type="EMBL" id="VNJI01000020">
    <property type="protein sequence ID" value="TVY08728.1"/>
    <property type="molecule type" value="Genomic_DNA"/>
</dbReference>
<dbReference type="OrthoDB" id="2157513at2"/>
<evidence type="ECO:0000313" key="2">
    <source>
        <dbReference type="Proteomes" id="UP000317036"/>
    </source>
</evidence>
<comment type="caution">
    <text evidence="1">The sequence shown here is derived from an EMBL/GenBank/DDBJ whole genome shotgun (WGS) entry which is preliminary data.</text>
</comment>
<dbReference type="Proteomes" id="UP000317036">
    <property type="component" value="Unassembled WGS sequence"/>
</dbReference>
<dbReference type="Pfam" id="PF06133">
    <property type="entry name" value="Com_YlbF"/>
    <property type="match status" value="1"/>
</dbReference>
<proteinExistence type="predicted"/>
<protein>
    <submittedName>
        <fullName evidence="1">YlbF family regulator</fullName>
    </submittedName>
</protein>
<evidence type="ECO:0000313" key="1">
    <source>
        <dbReference type="EMBL" id="TVY08728.1"/>
    </source>
</evidence>
<organism evidence="1 2">
    <name type="scientific">Paenibacillus cremeus</name>
    <dbReference type="NCBI Taxonomy" id="2163881"/>
    <lineage>
        <taxon>Bacteria</taxon>
        <taxon>Bacillati</taxon>
        <taxon>Bacillota</taxon>
        <taxon>Bacilli</taxon>
        <taxon>Bacillales</taxon>
        <taxon>Paenibacillaceae</taxon>
        <taxon>Paenibacillus</taxon>
    </lineage>
</organism>
<dbReference type="PANTHER" id="PTHR38448:SF2">
    <property type="entry name" value="REGULATORY PROTEIN YLBF"/>
    <property type="match status" value="1"/>
</dbReference>